<gene>
    <name evidence="1" type="ORF">Back11_02500</name>
</gene>
<evidence type="ECO:0000313" key="2">
    <source>
        <dbReference type="Proteomes" id="UP000275368"/>
    </source>
</evidence>
<reference evidence="1 2" key="1">
    <citation type="submission" date="2018-11" db="EMBL/GenBank/DDBJ databases">
        <title>Complete genome sequence of Paenibacillus baekrokdamisoli strain KCTC 33723.</title>
        <authorList>
            <person name="Kang S.W."/>
            <person name="Lee K.C."/>
            <person name="Kim K.K."/>
            <person name="Kim J.S."/>
            <person name="Kim D.S."/>
            <person name="Ko S.H."/>
            <person name="Yang S.H."/>
            <person name="Lee J.S."/>
        </authorList>
    </citation>
    <scope>NUCLEOTIDE SEQUENCE [LARGE SCALE GENOMIC DNA]</scope>
    <source>
        <strain evidence="1 2">KCTC 33723</strain>
    </source>
</reference>
<dbReference type="AlphaFoldDB" id="A0A3G9ISF1"/>
<name>A0A3G9ISF1_9BACL</name>
<proteinExistence type="predicted"/>
<keyword evidence="2" id="KW-1185">Reference proteome</keyword>
<sequence>MHHYADSDMMFAGVVVGNNPGEVWVDNNLNPSSALVWSSGLGAFHFMGSARNNCFNQSIEMLIENEIIPLLRSKDRNDFEFSICL</sequence>
<accession>A0A3G9ISF1</accession>
<organism evidence="1 2">
    <name type="scientific">Paenibacillus baekrokdamisoli</name>
    <dbReference type="NCBI Taxonomy" id="1712516"/>
    <lineage>
        <taxon>Bacteria</taxon>
        <taxon>Bacillati</taxon>
        <taxon>Bacillota</taxon>
        <taxon>Bacilli</taxon>
        <taxon>Bacillales</taxon>
        <taxon>Paenibacillaceae</taxon>
        <taxon>Paenibacillus</taxon>
    </lineage>
</organism>
<protein>
    <submittedName>
        <fullName evidence="1">Uncharacterized protein</fullName>
    </submittedName>
</protein>
<dbReference type="EMBL" id="AP019308">
    <property type="protein sequence ID" value="BBH18905.1"/>
    <property type="molecule type" value="Genomic_DNA"/>
</dbReference>
<evidence type="ECO:0000313" key="1">
    <source>
        <dbReference type="EMBL" id="BBH18905.1"/>
    </source>
</evidence>
<dbReference type="Proteomes" id="UP000275368">
    <property type="component" value="Chromosome"/>
</dbReference>
<dbReference type="KEGG" id="pbk:Back11_02500"/>